<name>A0A857IZ20_9BURK</name>
<evidence type="ECO:0000313" key="3">
    <source>
        <dbReference type="EMBL" id="QHI96834.1"/>
    </source>
</evidence>
<dbReference type="SUPFAM" id="SSF47384">
    <property type="entry name" value="Homodimeric domain of signal transducing histidine kinase"/>
    <property type="match status" value="1"/>
</dbReference>
<reference evidence="3 4" key="1">
    <citation type="submission" date="2020-01" db="EMBL/GenBank/DDBJ databases">
        <title>Genome sequencing of strain KACC 21265.</title>
        <authorList>
            <person name="Heo J."/>
            <person name="Kim S.-J."/>
            <person name="Kim J.-S."/>
            <person name="Hong S.-B."/>
            <person name="Kwon S.-W."/>
        </authorList>
    </citation>
    <scope>NUCLEOTIDE SEQUENCE [LARGE SCALE GENOMIC DNA]</scope>
    <source>
        <strain evidence="3 4">KACC 21265</strain>
    </source>
</reference>
<sequence>MEIPITSIAVCLPAGFVHSLRTPLGALTSALEVAQMPVDEEMRNSAQAIARRQALRLGDLVSELEAYCHLQRMVEEGDEPTLLPADLAPLVMQLWARAASAVERAAEQPELPAGLLVLVQPELLRPALSVLVHHAVVHGLQLEGEACGDWVELRAGFPDTAPAFEAGDEPFDGGPLELARRTALLCGGTLQVQRGADRALPFCLRLQAASLFMQNAEGLW</sequence>
<evidence type="ECO:0000313" key="4">
    <source>
        <dbReference type="Proteomes" id="UP000464787"/>
    </source>
</evidence>
<gene>
    <name evidence="3" type="ORF">GT347_01805</name>
</gene>
<dbReference type="RefSeq" id="WP_160550352.1">
    <property type="nucleotide sequence ID" value="NZ_CP047650.1"/>
</dbReference>
<evidence type="ECO:0000256" key="1">
    <source>
        <dbReference type="ARBA" id="ARBA00000085"/>
    </source>
</evidence>
<evidence type="ECO:0000256" key="2">
    <source>
        <dbReference type="ARBA" id="ARBA00012438"/>
    </source>
</evidence>
<dbReference type="EMBL" id="CP047650">
    <property type="protein sequence ID" value="QHI96834.1"/>
    <property type="molecule type" value="Genomic_DNA"/>
</dbReference>
<dbReference type="KEGG" id="xyk:GT347_01805"/>
<organism evidence="3 4">
    <name type="scientific">Xylophilus rhododendri</name>
    <dbReference type="NCBI Taxonomy" id="2697032"/>
    <lineage>
        <taxon>Bacteria</taxon>
        <taxon>Pseudomonadati</taxon>
        <taxon>Pseudomonadota</taxon>
        <taxon>Betaproteobacteria</taxon>
        <taxon>Burkholderiales</taxon>
        <taxon>Xylophilus</taxon>
    </lineage>
</organism>
<dbReference type="CDD" id="cd00082">
    <property type="entry name" value="HisKA"/>
    <property type="match status" value="1"/>
</dbReference>
<protein>
    <recommendedName>
        <fullName evidence="2">histidine kinase</fullName>
        <ecNumber evidence="2">2.7.13.3</ecNumber>
    </recommendedName>
</protein>
<dbReference type="GO" id="GO:0000155">
    <property type="term" value="F:phosphorelay sensor kinase activity"/>
    <property type="evidence" value="ECO:0007669"/>
    <property type="project" value="InterPro"/>
</dbReference>
<dbReference type="InterPro" id="IPR003661">
    <property type="entry name" value="HisK_dim/P_dom"/>
</dbReference>
<dbReference type="AlphaFoldDB" id="A0A857IZ20"/>
<accession>A0A857IZ20</accession>
<dbReference type="InterPro" id="IPR036097">
    <property type="entry name" value="HisK_dim/P_sf"/>
</dbReference>
<comment type="catalytic activity">
    <reaction evidence="1">
        <text>ATP + protein L-histidine = ADP + protein N-phospho-L-histidine.</text>
        <dbReference type="EC" id="2.7.13.3"/>
    </reaction>
</comment>
<dbReference type="Proteomes" id="UP000464787">
    <property type="component" value="Chromosome"/>
</dbReference>
<keyword evidence="4" id="KW-1185">Reference proteome</keyword>
<proteinExistence type="predicted"/>
<dbReference type="EC" id="2.7.13.3" evidence="2"/>